<organism evidence="1 3">
    <name type="scientific">Aminobacter aminovorans</name>
    <name type="common">Chelatobacter heintzii</name>
    <dbReference type="NCBI Taxonomy" id="83263"/>
    <lineage>
        <taxon>Bacteria</taxon>
        <taxon>Pseudomonadati</taxon>
        <taxon>Pseudomonadota</taxon>
        <taxon>Alphaproteobacteria</taxon>
        <taxon>Hyphomicrobiales</taxon>
        <taxon>Phyllobacteriaceae</taxon>
        <taxon>Aminobacter</taxon>
    </lineage>
</organism>
<reference evidence="2 4" key="2">
    <citation type="submission" date="2020-08" db="EMBL/GenBank/DDBJ databases">
        <title>Genomic Encyclopedia of Type Strains, Phase IV (KMG-IV): sequencing the most valuable type-strain genomes for metagenomic binning, comparative biology and taxonomic classification.</title>
        <authorList>
            <person name="Goeker M."/>
        </authorList>
    </citation>
    <scope>NUCLEOTIDE SEQUENCE [LARGE SCALE GENOMIC DNA]</scope>
    <source>
        <strain evidence="2 4">DSM 10368</strain>
    </source>
</reference>
<dbReference type="Proteomes" id="UP000577697">
    <property type="component" value="Unassembled WGS sequence"/>
</dbReference>
<evidence type="ECO:0000313" key="1">
    <source>
        <dbReference type="EMBL" id="AMS43257.1"/>
    </source>
</evidence>
<name>A0AAC8YRW1_AMIAI</name>
<dbReference type="Gene3D" id="3.10.105.10">
    <property type="entry name" value="Dipeptide-binding Protein, Domain 3"/>
    <property type="match status" value="1"/>
</dbReference>
<dbReference type="KEGG" id="aak:AA2016_4342"/>
<dbReference type="SUPFAM" id="SSF53850">
    <property type="entry name" value="Periplasmic binding protein-like II"/>
    <property type="match status" value="1"/>
</dbReference>
<evidence type="ECO:0000313" key="3">
    <source>
        <dbReference type="Proteomes" id="UP000075755"/>
    </source>
</evidence>
<reference evidence="1 3" key="1">
    <citation type="submission" date="2016-03" db="EMBL/GenBank/DDBJ databases">
        <title>Complete genome of Aminobacter aminovorans KCTC 2477.</title>
        <authorList>
            <person name="Kim K.M."/>
        </authorList>
    </citation>
    <scope>NUCLEOTIDE SEQUENCE [LARGE SCALE GENOMIC DNA]</scope>
    <source>
        <strain evidence="1 3">KCTC 2477</strain>
    </source>
</reference>
<protein>
    <submittedName>
        <fullName evidence="2">Peptide/nickel transport system substrate-binding protein</fullName>
    </submittedName>
</protein>
<dbReference type="EMBL" id="JACICB010000008">
    <property type="protein sequence ID" value="MBB3706193.1"/>
    <property type="molecule type" value="Genomic_DNA"/>
</dbReference>
<proteinExistence type="predicted"/>
<dbReference type="EMBL" id="CP015005">
    <property type="protein sequence ID" value="AMS43257.1"/>
    <property type="molecule type" value="Genomic_DNA"/>
</dbReference>
<dbReference type="Proteomes" id="UP000075755">
    <property type="component" value="Chromosome"/>
</dbReference>
<dbReference type="Gene3D" id="3.40.190.10">
    <property type="entry name" value="Periplasmic binding protein-like II"/>
    <property type="match status" value="1"/>
</dbReference>
<dbReference type="RefSeq" id="WP_157097114.1">
    <property type="nucleotide sequence ID" value="NZ_CP015005.1"/>
</dbReference>
<evidence type="ECO:0000313" key="2">
    <source>
        <dbReference type="EMBL" id="MBB3706193.1"/>
    </source>
</evidence>
<sequence length="124" mass="14376">MNRTVLPGSTFWNDWTKYPYSLTNWAMRPLAVQVLSLAYKSDGTWNETAFADKTFDDRLAEALAIPDPDKRRVLMAEIEAILQSSGIIIQPFWRKLYHHTAPQVKDMAMHPTFCLFLEKVWLDA</sequence>
<dbReference type="AlphaFoldDB" id="A0AAC8YRW1"/>
<accession>A0AAC8YRW1</accession>
<gene>
    <name evidence="1" type="ORF">AA2016_4342</name>
    <name evidence="2" type="ORF">FHS67_002513</name>
</gene>
<evidence type="ECO:0000313" key="4">
    <source>
        <dbReference type="Proteomes" id="UP000577697"/>
    </source>
</evidence>
<keyword evidence="4" id="KW-1185">Reference proteome</keyword>